<name>A0A1U9QM86_STRNV</name>
<keyword evidence="3" id="KW-1185">Reference proteome</keyword>
<dbReference type="KEGG" id="snw:BBN63_00055"/>
<organism evidence="2 3">
    <name type="scientific">Streptomyces niveus</name>
    <name type="common">Streptomyces spheroides</name>
    <dbReference type="NCBI Taxonomy" id="193462"/>
    <lineage>
        <taxon>Bacteria</taxon>
        <taxon>Bacillati</taxon>
        <taxon>Actinomycetota</taxon>
        <taxon>Actinomycetes</taxon>
        <taxon>Kitasatosporales</taxon>
        <taxon>Streptomycetaceae</taxon>
        <taxon>Streptomyces</taxon>
    </lineage>
</organism>
<sequence length="120" mass="12893">MPAPTAPSAPTAEQIQQASRILAGLVTHLREEPPLPGVVPLLAPLLDENTGVPMLLGDVLRAAARIVSRQAAVPWTDETRDIVSTLREAAQEITDWHILHGDKQRLSNQSPQAPSTLTAQ</sequence>
<dbReference type="AlphaFoldDB" id="A0A1U9QM86"/>
<protein>
    <submittedName>
        <fullName evidence="2">Uncharacterized protein</fullName>
    </submittedName>
</protein>
<dbReference type="OrthoDB" id="4208901at2"/>
<gene>
    <name evidence="2" type="ORF">BBN63_00055</name>
</gene>
<reference evidence="2 3" key="1">
    <citation type="submission" date="2016-11" db="EMBL/GenBank/DDBJ databases">
        <title>Complete genome sequence of Streptomyces niveus SCSIO 3406.</title>
        <authorList>
            <person name="Zhu Q."/>
            <person name="Cheng W."/>
            <person name="Song Y."/>
            <person name="Li Q."/>
            <person name="Ju J."/>
        </authorList>
    </citation>
    <scope>NUCLEOTIDE SEQUENCE [LARGE SCALE GENOMIC DNA]</scope>
    <source>
        <strain evidence="2 3">SCSIO 3406</strain>
    </source>
</reference>
<proteinExistence type="predicted"/>
<accession>A0A1U9QM86</accession>
<feature type="region of interest" description="Disordered" evidence="1">
    <location>
        <begin position="101"/>
        <end position="120"/>
    </location>
</feature>
<evidence type="ECO:0000313" key="2">
    <source>
        <dbReference type="EMBL" id="AQU64901.1"/>
    </source>
</evidence>
<dbReference type="Proteomes" id="UP000189677">
    <property type="component" value="Chromosome"/>
</dbReference>
<dbReference type="RefSeq" id="WP_078073372.1">
    <property type="nucleotide sequence ID" value="NZ_CP018047.1"/>
</dbReference>
<feature type="compositionally biased region" description="Polar residues" evidence="1">
    <location>
        <begin position="106"/>
        <end position="120"/>
    </location>
</feature>
<evidence type="ECO:0000256" key="1">
    <source>
        <dbReference type="SAM" id="MobiDB-lite"/>
    </source>
</evidence>
<evidence type="ECO:0000313" key="3">
    <source>
        <dbReference type="Proteomes" id="UP000189677"/>
    </source>
</evidence>
<dbReference type="EMBL" id="CP018047">
    <property type="protein sequence ID" value="AQU64901.1"/>
    <property type="molecule type" value="Genomic_DNA"/>
</dbReference>